<dbReference type="InterPro" id="IPR032320">
    <property type="entry name" value="GH18_BT1044-like"/>
</dbReference>
<dbReference type="Pfam" id="PF16141">
    <property type="entry name" value="GH18_BT1044-like"/>
    <property type="match status" value="1"/>
</dbReference>
<dbReference type="RefSeq" id="WP_007764602.1">
    <property type="nucleotide sequence ID" value="NZ_JH951903.1"/>
</dbReference>
<accession>K5D8V8</accession>
<organism evidence="1 2">
    <name type="scientific">Bacteroides finegoldii CL09T03C10</name>
    <dbReference type="NCBI Taxonomy" id="997888"/>
    <lineage>
        <taxon>Bacteria</taxon>
        <taxon>Pseudomonadati</taxon>
        <taxon>Bacteroidota</taxon>
        <taxon>Bacteroidia</taxon>
        <taxon>Bacteroidales</taxon>
        <taxon>Bacteroidaceae</taxon>
        <taxon>Bacteroides</taxon>
    </lineage>
</organism>
<reference evidence="1 2" key="1">
    <citation type="submission" date="2012-02" db="EMBL/GenBank/DDBJ databases">
        <title>The Genome Sequence of Bacteroides finegoldii CL09T03C10.</title>
        <authorList>
            <consortium name="The Broad Institute Genome Sequencing Platform"/>
            <person name="Earl A."/>
            <person name="Ward D."/>
            <person name="Feldgarden M."/>
            <person name="Gevers D."/>
            <person name="Zitomersky N.L."/>
            <person name="Coyne M.J."/>
            <person name="Comstock L.E."/>
            <person name="Young S.K."/>
            <person name="Zeng Q."/>
            <person name="Gargeya S."/>
            <person name="Fitzgerald M."/>
            <person name="Haas B."/>
            <person name="Abouelleil A."/>
            <person name="Alvarado L."/>
            <person name="Arachchi H.M."/>
            <person name="Berlin A."/>
            <person name="Chapman S.B."/>
            <person name="Gearin G."/>
            <person name="Goldberg J."/>
            <person name="Griggs A."/>
            <person name="Gujja S."/>
            <person name="Hansen M."/>
            <person name="Heiman D."/>
            <person name="Howarth C."/>
            <person name="Larimer J."/>
            <person name="Lui A."/>
            <person name="MacDonald P.J.P."/>
            <person name="McCowen C."/>
            <person name="Montmayeur A."/>
            <person name="Murphy C."/>
            <person name="Neiman D."/>
            <person name="Pearson M."/>
            <person name="Priest M."/>
            <person name="Roberts A."/>
            <person name="Saif S."/>
            <person name="Shea T."/>
            <person name="Sisk P."/>
            <person name="Stolte C."/>
            <person name="Sykes S."/>
            <person name="Wortman J."/>
            <person name="Nusbaum C."/>
            <person name="Birren B."/>
        </authorList>
    </citation>
    <scope>NUCLEOTIDE SEQUENCE [LARGE SCALE GENOMIC DNA]</scope>
    <source>
        <strain evidence="1 2">CL09T03C10</strain>
    </source>
</reference>
<proteinExistence type="predicted"/>
<dbReference type="AlphaFoldDB" id="K5D8V8"/>
<gene>
    <name evidence="1" type="ORF">HMPREF1057_02914</name>
</gene>
<evidence type="ECO:0000313" key="2">
    <source>
        <dbReference type="Proteomes" id="UP000007995"/>
    </source>
</evidence>
<protein>
    <submittedName>
        <fullName evidence="1">Uncharacterized protein</fullName>
    </submittedName>
</protein>
<dbReference type="HOGENOM" id="CLU_067030_0_0_10"/>
<evidence type="ECO:0000313" key="1">
    <source>
        <dbReference type="EMBL" id="EKJ89373.1"/>
    </source>
</evidence>
<dbReference type="Proteomes" id="UP000007995">
    <property type="component" value="Unassembled WGS sequence"/>
</dbReference>
<sequence>MENLVKYKESEHKFVYGWFDNSEKFPQSRGQHLTDLPDSLDVVVLMYPDNLVERELREIETIRNDKNTKVIYPINFDDMKVIFNKKINVESEAEPNSQDFLSYMVDSLQYALSIIDKYNYDGISIGYKGKDINHLTEAEKIEYKQNEKAFVGILNDWFQRHMNYFIVFEGNPQNLLERDLLTNCSMIFVPCLSSDSPEKLTFNFQLAVVENVPLDKLGVIIPTVSPDKTDKEIGYFADGTKMLVGVVDWALGASNTVVSGIGVYNISNDYYNPSLIFKDTKNLITSLNPSIKN</sequence>
<comment type="caution">
    <text evidence="1">The sequence shown here is derived from an EMBL/GenBank/DDBJ whole genome shotgun (WGS) entry which is preliminary data.</text>
</comment>
<name>K5D8V8_9BACE</name>
<dbReference type="EMBL" id="AGXW01000012">
    <property type="protein sequence ID" value="EKJ89373.1"/>
    <property type="molecule type" value="Genomic_DNA"/>
</dbReference>